<reference evidence="1" key="1">
    <citation type="journal article" date="2015" name="Genome Announc.">
        <title>Draft Genome Sequence of Bacteroidales Strain TBC1, a Novel Isolate from a Methanogenic Wastewater Treatment System.</title>
        <authorList>
            <person name="Tourlousse D.M."/>
            <person name="Matsuura N."/>
            <person name="Sun L."/>
            <person name="Toyonaga M."/>
            <person name="Kuroda K."/>
            <person name="Ohashi A."/>
            <person name="Cruz R."/>
            <person name="Yamaguchi T."/>
            <person name="Sekiguchi Y."/>
        </authorList>
    </citation>
    <scope>NUCLEOTIDE SEQUENCE [LARGE SCALE GENOMIC DNA]</scope>
    <source>
        <strain evidence="1">TBC1</strain>
    </source>
</reference>
<name>A0A0S7C7L5_9BACT</name>
<dbReference type="InterPro" id="IPR032215">
    <property type="entry name" value="DUF5034"/>
</dbReference>
<accession>A0A0S7C7L5</accession>
<dbReference type="AlphaFoldDB" id="A0A0S7C7L5"/>
<evidence type="ECO:0000313" key="2">
    <source>
        <dbReference type="Proteomes" id="UP000053091"/>
    </source>
</evidence>
<dbReference type="Proteomes" id="UP000053091">
    <property type="component" value="Unassembled WGS sequence"/>
</dbReference>
<proteinExistence type="predicted"/>
<organism evidence="1">
    <name type="scientific">Lentimicrobium saccharophilum</name>
    <dbReference type="NCBI Taxonomy" id="1678841"/>
    <lineage>
        <taxon>Bacteria</taxon>
        <taxon>Pseudomonadati</taxon>
        <taxon>Bacteroidota</taxon>
        <taxon>Bacteroidia</taxon>
        <taxon>Bacteroidales</taxon>
        <taxon>Lentimicrobiaceae</taxon>
        <taxon>Lentimicrobium</taxon>
    </lineage>
</organism>
<gene>
    <name evidence="1" type="ORF">TBC1_121056</name>
</gene>
<evidence type="ECO:0000313" key="1">
    <source>
        <dbReference type="EMBL" id="GAP45235.1"/>
    </source>
</evidence>
<protein>
    <submittedName>
        <fullName evidence="1">Uncharacterized protein</fullName>
    </submittedName>
</protein>
<dbReference type="Pfam" id="PF16437">
    <property type="entry name" value="DUF5034"/>
    <property type="match status" value="1"/>
</dbReference>
<keyword evidence="2" id="KW-1185">Reference proteome</keyword>
<dbReference type="EMBL" id="DF968183">
    <property type="protein sequence ID" value="GAP45235.1"/>
    <property type="molecule type" value="Genomic_DNA"/>
</dbReference>
<dbReference type="STRING" id="1678841.TBC1_121056"/>
<sequence>MQMQHGCADRKYFNQIFPAKSMKIIRKVLFILLIFNLIRIIPGCCDCDGPVTYFSLNKTGITNLDNSGIFPQSSTSDTMCAAAVAFEVSLYDSTGYWYYAALPAKSGAGFNRATAMSCDCAYPLQARAHLTNISITTLFPISDQIAAGTEVSGLFAASLRGNYAGDGVYITPEMLCSQTENKIYLDSGIESFGLFLKPEVQSANARFAMRFTLSDGSTLTDTTALITIRP</sequence>